<dbReference type="PROSITE" id="PS00478">
    <property type="entry name" value="LIM_DOMAIN_1"/>
    <property type="match status" value="2"/>
</dbReference>
<feature type="domain" description="LIM zinc-binding" evidence="5">
    <location>
        <begin position="82"/>
        <end position="142"/>
    </location>
</feature>
<evidence type="ECO:0000256" key="4">
    <source>
        <dbReference type="SAM" id="MobiDB-lite"/>
    </source>
</evidence>
<dbReference type="PROSITE" id="PS50023">
    <property type="entry name" value="LIM_DOMAIN_2"/>
    <property type="match status" value="2"/>
</dbReference>
<dbReference type="GO" id="GO:0007165">
    <property type="term" value="P:signal transduction"/>
    <property type="evidence" value="ECO:0007669"/>
    <property type="project" value="InterPro"/>
</dbReference>
<dbReference type="PROSITE" id="PS50238">
    <property type="entry name" value="RHOGAP"/>
    <property type="match status" value="1"/>
</dbReference>
<feature type="compositionally biased region" description="Polar residues" evidence="4">
    <location>
        <begin position="981"/>
        <end position="1001"/>
    </location>
</feature>
<keyword evidence="3" id="KW-0440">LIM domain</keyword>
<comment type="caution">
    <text evidence="7">The sequence shown here is derived from an EMBL/GenBank/DDBJ whole genome shotgun (WGS) entry which is preliminary data.</text>
</comment>
<keyword evidence="1 3" id="KW-0479">Metal-binding</keyword>
<name>A0A9P6XD88_RHIOR</name>
<feature type="region of interest" description="Disordered" evidence="4">
    <location>
        <begin position="943"/>
        <end position="1021"/>
    </location>
</feature>
<evidence type="ECO:0000256" key="1">
    <source>
        <dbReference type="ARBA" id="ARBA00022723"/>
    </source>
</evidence>
<keyword evidence="2 3" id="KW-0862">Zinc</keyword>
<evidence type="ECO:0000259" key="5">
    <source>
        <dbReference type="PROSITE" id="PS50023"/>
    </source>
</evidence>
<feature type="compositionally biased region" description="Polar residues" evidence="4">
    <location>
        <begin position="1008"/>
        <end position="1021"/>
    </location>
</feature>
<dbReference type="SMART" id="SM00324">
    <property type="entry name" value="RhoGAP"/>
    <property type="match status" value="1"/>
</dbReference>
<accession>A0A9P6XD88</accession>
<evidence type="ECO:0000259" key="6">
    <source>
        <dbReference type="PROSITE" id="PS50238"/>
    </source>
</evidence>
<evidence type="ECO:0000256" key="2">
    <source>
        <dbReference type="ARBA" id="ARBA00022833"/>
    </source>
</evidence>
<dbReference type="AlphaFoldDB" id="A0A9P6XD88"/>
<evidence type="ECO:0000256" key="3">
    <source>
        <dbReference type="PROSITE-ProRule" id="PRU00125"/>
    </source>
</evidence>
<protein>
    <recommendedName>
        <fullName evidence="9">RhoGAP-domain-containing protein</fullName>
    </recommendedName>
</protein>
<keyword evidence="8" id="KW-1185">Reference proteome</keyword>
<evidence type="ECO:0008006" key="9">
    <source>
        <dbReference type="Google" id="ProtNLM"/>
    </source>
</evidence>
<dbReference type="InterPro" id="IPR000198">
    <property type="entry name" value="RhoGAP_dom"/>
</dbReference>
<reference evidence="7" key="1">
    <citation type="journal article" date="2020" name="Microb. Genom.">
        <title>Genetic diversity of clinical and environmental Mucorales isolates obtained from an investigation of mucormycosis cases among solid organ transplant recipients.</title>
        <authorList>
            <person name="Nguyen M.H."/>
            <person name="Kaul D."/>
            <person name="Muto C."/>
            <person name="Cheng S.J."/>
            <person name="Richter R.A."/>
            <person name="Bruno V.M."/>
            <person name="Liu G."/>
            <person name="Beyhan S."/>
            <person name="Sundermann A.J."/>
            <person name="Mounaud S."/>
            <person name="Pasculle A.W."/>
            <person name="Nierman W.C."/>
            <person name="Driscoll E."/>
            <person name="Cumbie R."/>
            <person name="Clancy C.J."/>
            <person name="Dupont C.L."/>
        </authorList>
    </citation>
    <scope>NUCLEOTIDE SEQUENCE</scope>
    <source>
        <strain evidence="7">GL11</strain>
    </source>
</reference>
<dbReference type="Pfam" id="PF00620">
    <property type="entry name" value="RhoGAP"/>
    <property type="match status" value="1"/>
</dbReference>
<feature type="region of interest" description="Disordered" evidence="4">
    <location>
        <begin position="569"/>
        <end position="596"/>
    </location>
</feature>
<dbReference type="InterPro" id="IPR042869">
    <property type="entry name" value="ARHGAP11A/B"/>
</dbReference>
<proteinExistence type="predicted"/>
<dbReference type="GO" id="GO:0005096">
    <property type="term" value="F:GTPase activator activity"/>
    <property type="evidence" value="ECO:0007669"/>
    <property type="project" value="TreeGrafter"/>
</dbReference>
<dbReference type="PANTHER" id="PTHR15670:SF4">
    <property type="entry name" value="RHO GTPASE-ACTIVATING PROTEIN 11A"/>
    <property type="match status" value="1"/>
</dbReference>
<dbReference type="CDD" id="cd09392">
    <property type="entry name" value="LIM2_Lrg1p_like"/>
    <property type="match status" value="1"/>
</dbReference>
<sequence length="1021" mass="116200">MTQPEPITTESSSNSNASIKCSVCQKSLEGNFARALDGAFHWECFLCIDCNEPVAEKFFPIELENGVQKPLCERDYFKRLSLTCDNCGEALRGSYITAVGKKFHLEHFCCSVCSTVFGPDDSYYEHDDNVYCHYHYSIQFAIKCMGCETAILKQFVEINRNSVDEHWHPECYMIHKFWNVRLAESFGEEEIKLNIGKHTYLSKMTSEELKEAQNIMEEKVYRIWTVLSAFEESAAGCISDMLLHVSEGSYAEGVKMADYFVTHVEVLFSAIDDLVDEHLKQTKQELQYDRESSMLCKKVSNFFSLLSHTQENGLRKIGITQDLLSLVTGLAHYLKVLIRIGLTGALRLEKKGDTKSMAISRFLSQLMELANKKRQHLHEADYTVSSDLCQFCRKQCEDVCFRYKAYIWHDQCFACSICCTPQRLEYKDVFIHQQNLTITCSKCIQHTDNYARGVQYVSKLRQSSFLLRVALRRLYSLLNVPDPMVAYYGQPTTDQTHLQQQLQQNVIQPQAQQQTQHYVPPMPPLPRLANNEDLPNEEIHLNDIKRMKSTQMNRKVTNSHRIGKRSTLMETPLPNAAFVSSQSDDKTNRPQSTVSNKRASFNELGSFTESSTRHRYTKSVPEAKSFYFAELGTLQHFMLKHIAVLYLEEILHNHFTLEELADLIDDKKNSTLWGKFVTSLRAGGNRRVPRPKEGTFGVSIDVLVEKNGIESNLGVGPTRIIKIPSFIDESISSMKQMDMSVEGIFRRNGNIRKLKELSDEIDKNPNSVQLNQESPIQIAALIKKFLRELPDPLLTFKLHKLFITAQKLESEAERKRVTHLACCLLPKANRDTMEVLFVFMKWVSQFAHLENNTGNKMGIVNLATVIAPNILYSKSKDPVKDESFYSIETVTMLLQNAEEFATVPEDFIPLLQNLSYEEADMDMNVRHILKKCEMVMKLKRSKAAGGPIPPQLPRQHSSPAAMFSSSSSSSTPESESPCSPDQLSSSPQSVSNMENHLNLLNAQVPVLRSQSSSQVDSANCE</sequence>
<dbReference type="SUPFAM" id="SSF48350">
    <property type="entry name" value="GTPase activation domain, GAP"/>
    <property type="match status" value="1"/>
</dbReference>
<dbReference type="Proteomes" id="UP000716291">
    <property type="component" value="Unassembled WGS sequence"/>
</dbReference>
<dbReference type="SUPFAM" id="SSF57716">
    <property type="entry name" value="Glucocorticoid receptor-like (DNA-binding domain)"/>
    <property type="match status" value="2"/>
</dbReference>
<evidence type="ECO:0000313" key="7">
    <source>
        <dbReference type="EMBL" id="KAG1310941.1"/>
    </source>
</evidence>
<feature type="domain" description="Rho-GAP" evidence="6">
    <location>
        <begin position="698"/>
        <end position="901"/>
    </location>
</feature>
<dbReference type="Gene3D" id="2.10.110.10">
    <property type="entry name" value="Cysteine Rich Protein"/>
    <property type="match status" value="3"/>
</dbReference>
<dbReference type="PANTHER" id="PTHR15670">
    <property type="entry name" value="RHO GTPASE ACTIVATING PROTEIN 11A"/>
    <property type="match status" value="1"/>
</dbReference>
<feature type="compositionally biased region" description="Low complexity" evidence="4">
    <location>
        <begin position="957"/>
        <end position="980"/>
    </location>
</feature>
<dbReference type="GO" id="GO:0046872">
    <property type="term" value="F:metal ion binding"/>
    <property type="evidence" value="ECO:0007669"/>
    <property type="project" value="UniProtKB-KW"/>
</dbReference>
<dbReference type="Gene3D" id="1.10.555.10">
    <property type="entry name" value="Rho GTPase activation protein"/>
    <property type="match status" value="1"/>
</dbReference>
<dbReference type="FunFam" id="2.10.110.10:FF:000058">
    <property type="entry name" value="Rho GTPase activator Lrg11"/>
    <property type="match status" value="1"/>
</dbReference>
<dbReference type="Pfam" id="PF00412">
    <property type="entry name" value="LIM"/>
    <property type="match status" value="2"/>
</dbReference>
<feature type="domain" description="LIM zinc-binding" evidence="5">
    <location>
        <begin position="19"/>
        <end position="81"/>
    </location>
</feature>
<dbReference type="EMBL" id="JAANQT010000446">
    <property type="protein sequence ID" value="KAG1310941.1"/>
    <property type="molecule type" value="Genomic_DNA"/>
</dbReference>
<gene>
    <name evidence="7" type="ORF">G6F64_004182</name>
</gene>
<organism evidence="7 8">
    <name type="scientific">Rhizopus oryzae</name>
    <name type="common">Mucormycosis agent</name>
    <name type="synonym">Rhizopus arrhizus var. delemar</name>
    <dbReference type="NCBI Taxonomy" id="64495"/>
    <lineage>
        <taxon>Eukaryota</taxon>
        <taxon>Fungi</taxon>
        <taxon>Fungi incertae sedis</taxon>
        <taxon>Mucoromycota</taxon>
        <taxon>Mucoromycotina</taxon>
        <taxon>Mucoromycetes</taxon>
        <taxon>Mucorales</taxon>
        <taxon>Mucorineae</taxon>
        <taxon>Rhizopodaceae</taxon>
        <taxon>Rhizopus</taxon>
    </lineage>
</organism>
<dbReference type="InterPro" id="IPR008936">
    <property type="entry name" value="Rho_GTPase_activation_prot"/>
</dbReference>
<dbReference type="InterPro" id="IPR001781">
    <property type="entry name" value="Znf_LIM"/>
</dbReference>
<dbReference type="SMART" id="SM00132">
    <property type="entry name" value="LIM"/>
    <property type="match status" value="3"/>
</dbReference>
<evidence type="ECO:0000313" key="8">
    <source>
        <dbReference type="Proteomes" id="UP000716291"/>
    </source>
</evidence>